<gene>
    <name evidence="1" type="ORF">PMAYCL1PPCAC_11047</name>
</gene>
<feature type="non-terminal residue" evidence="1">
    <location>
        <position position="1"/>
    </location>
</feature>
<protein>
    <submittedName>
        <fullName evidence="1">Uncharacterized protein</fullName>
    </submittedName>
</protein>
<dbReference type="AlphaFoldDB" id="A0AAN4ZGN1"/>
<dbReference type="Proteomes" id="UP001328107">
    <property type="component" value="Unassembled WGS sequence"/>
</dbReference>
<name>A0AAN4ZGN1_9BILA</name>
<keyword evidence="2" id="KW-1185">Reference proteome</keyword>
<comment type="caution">
    <text evidence="1">The sequence shown here is derived from an EMBL/GenBank/DDBJ whole genome shotgun (WGS) entry which is preliminary data.</text>
</comment>
<accession>A0AAN4ZGN1</accession>
<dbReference type="EMBL" id="BTRK01000003">
    <property type="protein sequence ID" value="GMR40852.1"/>
    <property type="molecule type" value="Genomic_DNA"/>
</dbReference>
<evidence type="ECO:0000313" key="2">
    <source>
        <dbReference type="Proteomes" id="UP001328107"/>
    </source>
</evidence>
<evidence type="ECO:0000313" key="1">
    <source>
        <dbReference type="EMBL" id="GMR40852.1"/>
    </source>
</evidence>
<proteinExistence type="predicted"/>
<organism evidence="1 2">
    <name type="scientific">Pristionchus mayeri</name>
    <dbReference type="NCBI Taxonomy" id="1317129"/>
    <lineage>
        <taxon>Eukaryota</taxon>
        <taxon>Metazoa</taxon>
        <taxon>Ecdysozoa</taxon>
        <taxon>Nematoda</taxon>
        <taxon>Chromadorea</taxon>
        <taxon>Rhabditida</taxon>
        <taxon>Rhabditina</taxon>
        <taxon>Diplogasteromorpha</taxon>
        <taxon>Diplogasteroidea</taxon>
        <taxon>Neodiplogasteridae</taxon>
        <taxon>Pristionchus</taxon>
    </lineage>
</organism>
<reference evidence="2" key="1">
    <citation type="submission" date="2022-10" db="EMBL/GenBank/DDBJ databases">
        <title>Genome assembly of Pristionchus species.</title>
        <authorList>
            <person name="Yoshida K."/>
            <person name="Sommer R.J."/>
        </authorList>
    </citation>
    <scope>NUCLEOTIDE SEQUENCE [LARGE SCALE GENOMIC DNA]</scope>
    <source>
        <strain evidence="2">RS5460</strain>
    </source>
</reference>
<sequence length="97" mass="10780">GCWGCDKDNEEISAGSQVKPSLKECVLSCPDGYALEYTVDESPGPPVVVVVSRLYRYIGGRHAQIPERALYGSWYDTEKKKNKVFTDDTVTFKCVNA</sequence>